<dbReference type="SUPFAM" id="SSF46689">
    <property type="entry name" value="Homeodomain-like"/>
    <property type="match status" value="1"/>
</dbReference>
<dbReference type="InterPro" id="IPR050109">
    <property type="entry name" value="HTH-type_TetR-like_transc_reg"/>
</dbReference>
<dbReference type="GO" id="GO:0003700">
    <property type="term" value="F:DNA-binding transcription factor activity"/>
    <property type="evidence" value="ECO:0007669"/>
    <property type="project" value="TreeGrafter"/>
</dbReference>
<dbReference type="Pfam" id="PF00440">
    <property type="entry name" value="TetR_N"/>
    <property type="match status" value="1"/>
</dbReference>
<dbReference type="PRINTS" id="PR00455">
    <property type="entry name" value="HTHTETR"/>
</dbReference>
<dbReference type="PANTHER" id="PTHR30055:SF234">
    <property type="entry name" value="HTH-TYPE TRANSCRIPTIONAL REGULATOR BETI"/>
    <property type="match status" value="1"/>
</dbReference>
<dbReference type="InterPro" id="IPR009057">
    <property type="entry name" value="Homeodomain-like_sf"/>
</dbReference>
<organism evidence="7 8">
    <name type="scientific">Inquilinus limosus</name>
    <dbReference type="NCBI Taxonomy" id="171674"/>
    <lineage>
        <taxon>Bacteria</taxon>
        <taxon>Pseudomonadati</taxon>
        <taxon>Pseudomonadota</taxon>
        <taxon>Alphaproteobacteria</taxon>
        <taxon>Rhodospirillales</taxon>
        <taxon>Rhodospirillaceae</taxon>
        <taxon>Inquilinus</taxon>
    </lineage>
</organism>
<protein>
    <submittedName>
        <fullName evidence="7">TetR/AcrR family transcriptional regulator</fullName>
    </submittedName>
</protein>
<evidence type="ECO:0000256" key="3">
    <source>
        <dbReference type="ARBA" id="ARBA00023163"/>
    </source>
</evidence>
<comment type="caution">
    <text evidence="7">The sequence shown here is derived from an EMBL/GenBank/DDBJ whole genome shotgun (WGS) entry which is preliminary data.</text>
</comment>
<feature type="DNA-binding region" description="H-T-H motif" evidence="4">
    <location>
        <begin position="56"/>
        <end position="75"/>
    </location>
</feature>
<evidence type="ECO:0000313" key="7">
    <source>
        <dbReference type="EMBL" id="MBW8726398.1"/>
    </source>
</evidence>
<feature type="domain" description="HTH tetR-type" evidence="6">
    <location>
        <begin position="34"/>
        <end position="93"/>
    </location>
</feature>
<dbReference type="Proteomes" id="UP000700706">
    <property type="component" value="Unassembled WGS sequence"/>
</dbReference>
<gene>
    <name evidence="7" type="ORF">JF625_14745</name>
</gene>
<dbReference type="AlphaFoldDB" id="A0A952KDT2"/>
<keyword evidence="1" id="KW-0805">Transcription regulation</keyword>
<name>A0A952KDT2_9PROT</name>
<feature type="region of interest" description="Disordered" evidence="5">
    <location>
        <begin position="13"/>
        <end position="34"/>
    </location>
</feature>
<dbReference type="SUPFAM" id="SSF48498">
    <property type="entry name" value="Tetracyclin repressor-like, C-terminal domain"/>
    <property type="match status" value="1"/>
</dbReference>
<dbReference type="InterPro" id="IPR001647">
    <property type="entry name" value="HTH_TetR"/>
</dbReference>
<reference evidence="7" key="1">
    <citation type="submission" date="2020-06" db="EMBL/GenBank/DDBJ databases">
        <title>Stable isotope informed genome-resolved metagenomics uncovers potential trophic interactions in rhizosphere soil.</title>
        <authorList>
            <person name="Starr E.P."/>
            <person name="Shi S."/>
            <person name="Blazewicz S.J."/>
            <person name="Koch B.J."/>
            <person name="Probst A.J."/>
            <person name="Hungate B.A."/>
            <person name="Pett-Ridge J."/>
            <person name="Firestone M.K."/>
            <person name="Banfield J.F."/>
        </authorList>
    </citation>
    <scope>NUCLEOTIDE SEQUENCE</scope>
    <source>
        <strain evidence="7">YM_69_17</strain>
    </source>
</reference>
<evidence type="ECO:0000256" key="2">
    <source>
        <dbReference type="ARBA" id="ARBA00023125"/>
    </source>
</evidence>
<dbReference type="InterPro" id="IPR036271">
    <property type="entry name" value="Tet_transcr_reg_TetR-rel_C_sf"/>
</dbReference>
<dbReference type="EMBL" id="JAEKLZ010000213">
    <property type="protein sequence ID" value="MBW8726398.1"/>
    <property type="molecule type" value="Genomic_DNA"/>
</dbReference>
<evidence type="ECO:0000256" key="5">
    <source>
        <dbReference type="SAM" id="MobiDB-lite"/>
    </source>
</evidence>
<accession>A0A952KDT2</accession>
<dbReference type="PROSITE" id="PS50977">
    <property type="entry name" value="HTH_TETR_2"/>
    <property type="match status" value="1"/>
</dbReference>
<evidence type="ECO:0000313" key="8">
    <source>
        <dbReference type="Proteomes" id="UP000700706"/>
    </source>
</evidence>
<evidence type="ECO:0000259" key="6">
    <source>
        <dbReference type="PROSITE" id="PS50977"/>
    </source>
</evidence>
<dbReference type="GO" id="GO:0000976">
    <property type="term" value="F:transcription cis-regulatory region binding"/>
    <property type="evidence" value="ECO:0007669"/>
    <property type="project" value="TreeGrafter"/>
</dbReference>
<dbReference type="Pfam" id="PF21597">
    <property type="entry name" value="TetR_C_43"/>
    <property type="match status" value="1"/>
</dbReference>
<dbReference type="PANTHER" id="PTHR30055">
    <property type="entry name" value="HTH-TYPE TRANSCRIPTIONAL REGULATOR RUTR"/>
    <property type="match status" value="1"/>
</dbReference>
<keyword evidence="2 4" id="KW-0238">DNA-binding</keyword>
<evidence type="ECO:0000256" key="1">
    <source>
        <dbReference type="ARBA" id="ARBA00023015"/>
    </source>
</evidence>
<sequence>MVHDDSDWMEASGVTAADGLDGQQETGGARADARRNRERLLEAAAALFGAVDGEVTLSAVAARAGVGIGTLYRHFPTREALVEAVYRHEVDRLCEAAATLLRQLPPEAALADWMDRYAAMIAAKRGMADVLMRARETDSDAMARTKARIRQAMTLLLDAAAKAGAIRADADADDVLLAAAASIWSIAGQPDWRQRSGRLLRLVLDGLRYRPGG</sequence>
<evidence type="ECO:0000256" key="4">
    <source>
        <dbReference type="PROSITE-ProRule" id="PRU00335"/>
    </source>
</evidence>
<proteinExistence type="predicted"/>
<dbReference type="InterPro" id="IPR049445">
    <property type="entry name" value="TetR_SbtR-like_C"/>
</dbReference>
<dbReference type="Gene3D" id="1.10.357.10">
    <property type="entry name" value="Tetracycline Repressor, domain 2"/>
    <property type="match status" value="1"/>
</dbReference>
<keyword evidence="3" id="KW-0804">Transcription</keyword>